<accession>A0AAV7UJT6</accession>
<gene>
    <name evidence="1" type="ORF">NDU88_005823</name>
</gene>
<proteinExistence type="predicted"/>
<feature type="non-terminal residue" evidence="1">
    <location>
        <position position="1"/>
    </location>
</feature>
<dbReference type="EMBL" id="JANPWB010000005">
    <property type="protein sequence ID" value="KAJ1189072.1"/>
    <property type="molecule type" value="Genomic_DNA"/>
</dbReference>
<comment type="caution">
    <text evidence="1">The sequence shown here is derived from an EMBL/GenBank/DDBJ whole genome shotgun (WGS) entry which is preliminary data.</text>
</comment>
<organism evidence="1 2">
    <name type="scientific">Pleurodeles waltl</name>
    <name type="common">Iberian ribbed newt</name>
    <dbReference type="NCBI Taxonomy" id="8319"/>
    <lineage>
        <taxon>Eukaryota</taxon>
        <taxon>Metazoa</taxon>
        <taxon>Chordata</taxon>
        <taxon>Craniata</taxon>
        <taxon>Vertebrata</taxon>
        <taxon>Euteleostomi</taxon>
        <taxon>Amphibia</taxon>
        <taxon>Batrachia</taxon>
        <taxon>Caudata</taxon>
        <taxon>Salamandroidea</taxon>
        <taxon>Salamandridae</taxon>
        <taxon>Pleurodelinae</taxon>
        <taxon>Pleurodeles</taxon>
    </lineage>
</organism>
<sequence length="63" mass="7244">GVLRRFERNHAISMQQVHSELQVIGTNTGDLALSMRQLVAGLLTQSDSARRRDRQLLQRLDRM</sequence>
<name>A0AAV7UJT6_PLEWA</name>
<dbReference type="AlphaFoldDB" id="A0AAV7UJT6"/>
<protein>
    <submittedName>
        <fullName evidence="1">Uncharacterized protein</fullName>
    </submittedName>
</protein>
<evidence type="ECO:0000313" key="1">
    <source>
        <dbReference type="EMBL" id="KAJ1189072.1"/>
    </source>
</evidence>
<feature type="non-terminal residue" evidence="1">
    <location>
        <position position="63"/>
    </location>
</feature>
<dbReference type="Proteomes" id="UP001066276">
    <property type="component" value="Chromosome 3_1"/>
</dbReference>
<evidence type="ECO:0000313" key="2">
    <source>
        <dbReference type="Proteomes" id="UP001066276"/>
    </source>
</evidence>
<keyword evidence="2" id="KW-1185">Reference proteome</keyword>
<reference evidence="1" key="1">
    <citation type="journal article" date="2022" name="bioRxiv">
        <title>Sequencing and chromosome-scale assembly of the giantPleurodeles waltlgenome.</title>
        <authorList>
            <person name="Brown T."/>
            <person name="Elewa A."/>
            <person name="Iarovenko S."/>
            <person name="Subramanian E."/>
            <person name="Araus A.J."/>
            <person name="Petzold A."/>
            <person name="Susuki M."/>
            <person name="Suzuki K.-i.T."/>
            <person name="Hayashi T."/>
            <person name="Toyoda A."/>
            <person name="Oliveira C."/>
            <person name="Osipova E."/>
            <person name="Leigh N.D."/>
            <person name="Simon A."/>
            <person name="Yun M.H."/>
        </authorList>
    </citation>
    <scope>NUCLEOTIDE SEQUENCE</scope>
    <source>
        <strain evidence="1">20211129_DDA</strain>
        <tissue evidence="1">Liver</tissue>
    </source>
</reference>